<dbReference type="Pfam" id="PF12833">
    <property type="entry name" value="HTH_18"/>
    <property type="match status" value="1"/>
</dbReference>
<dbReference type="Gene3D" id="2.60.120.280">
    <property type="entry name" value="Regulatory protein AraC"/>
    <property type="match status" value="1"/>
</dbReference>
<dbReference type="InterPro" id="IPR003313">
    <property type="entry name" value="AraC-bd"/>
</dbReference>
<dbReference type="InterPro" id="IPR037923">
    <property type="entry name" value="HTH-like"/>
</dbReference>
<dbReference type="InterPro" id="IPR020449">
    <property type="entry name" value="Tscrpt_reg_AraC-type_HTH"/>
</dbReference>
<dbReference type="Proteomes" id="UP000032361">
    <property type="component" value="Unassembled WGS sequence"/>
</dbReference>
<keyword evidence="2" id="KW-0238">DNA-binding</keyword>
<evidence type="ECO:0000256" key="3">
    <source>
        <dbReference type="ARBA" id="ARBA00023163"/>
    </source>
</evidence>
<feature type="domain" description="HTH araC/xylS-type" evidence="4">
    <location>
        <begin position="191"/>
        <end position="289"/>
    </location>
</feature>
<dbReference type="Pfam" id="PF02311">
    <property type="entry name" value="AraC_binding"/>
    <property type="match status" value="1"/>
</dbReference>
<evidence type="ECO:0000256" key="1">
    <source>
        <dbReference type="ARBA" id="ARBA00023015"/>
    </source>
</evidence>
<dbReference type="CDD" id="cd06986">
    <property type="entry name" value="cupin_MmsR-like_N"/>
    <property type="match status" value="1"/>
</dbReference>
<proteinExistence type="predicted"/>
<dbReference type="SUPFAM" id="SSF46689">
    <property type="entry name" value="Homeodomain-like"/>
    <property type="match status" value="2"/>
</dbReference>
<dbReference type="InterPro" id="IPR009057">
    <property type="entry name" value="Homeodomain-like_sf"/>
</dbReference>
<keyword evidence="6" id="KW-1185">Reference proteome</keyword>
<reference evidence="5 6" key="1">
    <citation type="journal article" date="2015" name="Antonie Van Leeuwenhoek">
        <title>Tamlana nanhaiensis sp. nov., isolated from surface seawater collected from the South China Sea.</title>
        <authorList>
            <person name="Liu X."/>
            <person name="Lai Q."/>
            <person name="Du Y."/>
            <person name="Li G."/>
            <person name="Sun F."/>
            <person name="Shao Z."/>
        </authorList>
    </citation>
    <scope>NUCLEOTIDE SEQUENCE [LARGE SCALE GENOMIC DNA]</scope>
    <source>
        <strain evidence="5 6">FHC16</strain>
    </source>
</reference>
<dbReference type="InterPro" id="IPR018060">
    <property type="entry name" value="HTH_AraC"/>
</dbReference>
<protein>
    <recommendedName>
        <fullName evidence="4">HTH araC/xylS-type domain-containing protein</fullName>
    </recommendedName>
</protein>
<evidence type="ECO:0000259" key="4">
    <source>
        <dbReference type="PROSITE" id="PS01124"/>
    </source>
</evidence>
<dbReference type="Gene3D" id="1.10.10.60">
    <property type="entry name" value="Homeodomain-like"/>
    <property type="match status" value="2"/>
</dbReference>
<keyword evidence="3" id="KW-0804">Transcription</keyword>
<dbReference type="PROSITE" id="PS01124">
    <property type="entry name" value="HTH_ARAC_FAMILY_2"/>
    <property type="match status" value="1"/>
</dbReference>
<accession>A0A0D7VXT9</accession>
<dbReference type="SUPFAM" id="SSF51215">
    <property type="entry name" value="Regulatory protein AraC"/>
    <property type="match status" value="1"/>
</dbReference>
<dbReference type="PANTHER" id="PTHR43280">
    <property type="entry name" value="ARAC-FAMILY TRANSCRIPTIONAL REGULATOR"/>
    <property type="match status" value="1"/>
</dbReference>
<dbReference type="GO" id="GO:0003700">
    <property type="term" value="F:DNA-binding transcription factor activity"/>
    <property type="evidence" value="ECO:0007669"/>
    <property type="project" value="InterPro"/>
</dbReference>
<dbReference type="PATRIC" id="fig|1382798.3.peg.1199"/>
<dbReference type="PROSITE" id="PS00041">
    <property type="entry name" value="HTH_ARAC_FAMILY_1"/>
    <property type="match status" value="1"/>
</dbReference>
<keyword evidence="1" id="KW-0805">Transcription regulation</keyword>
<organism evidence="5 6">
    <name type="scientific">Neotamlana nanhaiensis</name>
    <dbReference type="NCBI Taxonomy" id="1382798"/>
    <lineage>
        <taxon>Bacteria</taxon>
        <taxon>Pseudomonadati</taxon>
        <taxon>Bacteroidota</taxon>
        <taxon>Flavobacteriia</taxon>
        <taxon>Flavobacteriales</taxon>
        <taxon>Flavobacteriaceae</taxon>
        <taxon>Neotamlana</taxon>
    </lineage>
</organism>
<dbReference type="PANTHER" id="PTHR43280:SF30">
    <property type="entry name" value="MMSAB OPERON REGULATORY PROTEIN"/>
    <property type="match status" value="1"/>
</dbReference>
<dbReference type="EMBL" id="JTDV01000013">
    <property type="protein sequence ID" value="KJD31705.1"/>
    <property type="molecule type" value="Genomic_DNA"/>
</dbReference>
<dbReference type="PRINTS" id="PR00032">
    <property type="entry name" value="HTHARAC"/>
</dbReference>
<dbReference type="STRING" id="1382798.PK35_13190"/>
<evidence type="ECO:0000313" key="6">
    <source>
        <dbReference type="Proteomes" id="UP000032361"/>
    </source>
</evidence>
<dbReference type="SMART" id="SM00342">
    <property type="entry name" value="HTH_ARAC"/>
    <property type="match status" value="1"/>
</dbReference>
<gene>
    <name evidence="5" type="ORF">PK35_13190</name>
</gene>
<evidence type="ECO:0000256" key="2">
    <source>
        <dbReference type="ARBA" id="ARBA00023125"/>
    </source>
</evidence>
<dbReference type="GO" id="GO:0043565">
    <property type="term" value="F:sequence-specific DNA binding"/>
    <property type="evidence" value="ECO:0007669"/>
    <property type="project" value="InterPro"/>
</dbReference>
<dbReference type="AlphaFoldDB" id="A0A0D7VXT9"/>
<dbReference type="OrthoDB" id="1007602at2"/>
<dbReference type="InterPro" id="IPR018062">
    <property type="entry name" value="HTH_AraC-typ_CS"/>
</dbReference>
<evidence type="ECO:0000313" key="5">
    <source>
        <dbReference type="EMBL" id="KJD31705.1"/>
    </source>
</evidence>
<name>A0A0D7VXT9_9FLAO</name>
<sequence length="292" mass="33945">MMLNKPTIKQRAIVLPKGILQELQDNPLTNNLYVTDIGCYLEALGHKRVRKNGSSEYILMYCTSGEGWVEVEGRTFTLKPNTYIILLPNVPHKYGSDSKNPWSIYWIHFTGDKAAFFVNYPNTKVEIDVATNSRFSDRILLFEEIFNNLELGYSLENLEYANICLWHMLGSFKYLSQFRKIREWHEQDRIDQSIRFMKTNLSEKLHLDIIASHVGLSVSQFSLLFKRKTGRTPLDYVTHLKIQQASKLLDFSSLRINEIAQQVGYSDPFYFSRIFTKTMGKSPKAYRNSKKG</sequence>
<dbReference type="RefSeq" id="WP_044627027.1">
    <property type="nucleotide sequence ID" value="NZ_JTDV01000013.1"/>
</dbReference>
<comment type="caution">
    <text evidence="5">The sequence shown here is derived from an EMBL/GenBank/DDBJ whole genome shotgun (WGS) entry which is preliminary data.</text>
</comment>